<dbReference type="InterPro" id="IPR051061">
    <property type="entry name" value="Zinc_finger_trans_reg"/>
</dbReference>
<evidence type="ECO:0000256" key="3">
    <source>
        <dbReference type="ARBA" id="ARBA00022771"/>
    </source>
</evidence>
<evidence type="ECO:0000256" key="5">
    <source>
        <dbReference type="ARBA" id="ARBA00023015"/>
    </source>
</evidence>
<evidence type="ECO:0000256" key="7">
    <source>
        <dbReference type="ARBA" id="ARBA00023172"/>
    </source>
</evidence>
<protein>
    <recommendedName>
        <fullName evidence="10">C2H2-type domain-containing protein</fullName>
    </recommendedName>
</protein>
<sequence length="556" mass="62332">MTSTPKATLKSLTTMNGLAARGTPKILMTMKDTMTILNLAFIITYSKKSTMRSHDLRRGAAQDAANLVTKIKGHATDAVAEFLGHNDTKTTKRYIGGISDSVYTIRVEENFQDPFNLATTDSRYKKRRRLDPAIITERCEKEGLDPSVAKHRSAVSHKFTRKSWEAWVTKANESSSSSSVLSEETVATDDDAPTSPSDLVEEPSDSSLKEMDAVDFAIPKTLLLSDSLDFEILQDDRIHQTTNFKDFETSDHFMDPALLPGSVDWDTLQFFATDGTTSVRNSNDAVVEAPNLLLHIDPRLLTGECDFEGLVETNSETTAAVEEVYFDNIGTTVVEEVHFNDIVSQTVPTTVPELQIDPVDFVRFFSKINVSTNQVLAQKGAVREHQLSYKIKSPEALIELSKVKAFPCDRSGCKSSFDRAGRLNGHIHEVHEWKPRSCKVEGCDSKVVFESKKEFKRHQEKNHSPYTPSRCQFPGCSSEVEYATAMTYRHHLGTHGLRDRKEKDKYMPGKKPPYTPSRCQFPGCSSKVAYTTAAIYRNHLKLHGLKDGREKDKYIP</sequence>
<dbReference type="OrthoDB" id="3599682at2759"/>
<dbReference type="GO" id="GO:0003677">
    <property type="term" value="F:DNA binding"/>
    <property type="evidence" value="ECO:0007669"/>
    <property type="project" value="InterPro"/>
</dbReference>
<comment type="subcellular location">
    <subcellularLocation>
        <location evidence="1">Nucleus</location>
    </subcellularLocation>
</comment>
<dbReference type="STRING" id="913774.A0A0C3HMP0"/>
<reference evidence="12" key="2">
    <citation type="submission" date="2015-01" db="EMBL/GenBank/DDBJ databases">
        <title>Evolutionary Origins and Diversification of the Mycorrhizal Mutualists.</title>
        <authorList>
            <consortium name="DOE Joint Genome Institute"/>
            <consortium name="Mycorrhizal Genomics Consortium"/>
            <person name="Kohler A."/>
            <person name="Kuo A."/>
            <person name="Nagy L.G."/>
            <person name="Floudas D."/>
            <person name="Copeland A."/>
            <person name="Barry K.W."/>
            <person name="Cichocki N."/>
            <person name="Veneault-Fourrey C."/>
            <person name="LaButti K."/>
            <person name="Lindquist E.A."/>
            <person name="Lipzen A."/>
            <person name="Lundell T."/>
            <person name="Morin E."/>
            <person name="Murat C."/>
            <person name="Riley R."/>
            <person name="Ohm R."/>
            <person name="Sun H."/>
            <person name="Tunlid A."/>
            <person name="Henrissat B."/>
            <person name="Grigoriev I.V."/>
            <person name="Hibbett D.S."/>
            <person name="Martin F."/>
        </authorList>
    </citation>
    <scope>NUCLEOTIDE SEQUENCE [LARGE SCALE GENOMIC DNA]</scope>
    <source>
        <strain evidence="12">Zn</strain>
    </source>
</reference>
<keyword evidence="7" id="KW-0233">DNA recombination</keyword>
<gene>
    <name evidence="11" type="ORF">OIDMADRAFT_143730</name>
</gene>
<dbReference type="Gene3D" id="1.10.443.10">
    <property type="entry name" value="Intergrase catalytic core"/>
    <property type="match status" value="1"/>
</dbReference>
<dbReference type="PANTHER" id="PTHR46179">
    <property type="entry name" value="ZINC FINGER PROTEIN"/>
    <property type="match status" value="1"/>
</dbReference>
<keyword evidence="2" id="KW-0479">Metal-binding</keyword>
<dbReference type="SMART" id="SM00355">
    <property type="entry name" value="ZnF_C2H2"/>
    <property type="match status" value="4"/>
</dbReference>
<dbReference type="InParanoid" id="A0A0C3HMP0"/>
<evidence type="ECO:0000259" key="10">
    <source>
        <dbReference type="PROSITE" id="PS00028"/>
    </source>
</evidence>
<name>A0A0C3HMP0_OIDMZ</name>
<dbReference type="Gene3D" id="3.30.160.60">
    <property type="entry name" value="Classic Zinc Finger"/>
    <property type="match status" value="1"/>
</dbReference>
<organism evidence="11 12">
    <name type="scientific">Oidiodendron maius (strain Zn)</name>
    <dbReference type="NCBI Taxonomy" id="913774"/>
    <lineage>
        <taxon>Eukaryota</taxon>
        <taxon>Fungi</taxon>
        <taxon>Dikarya</taxon>
        <taxon>Ascomycota</taxon>
        <taxon>Pezizomycotina</taxon>
        <taxon>Leotiomycetes</taxon>
        <taxon>Leotiomycetes incertae sedis</taxon>
        <taxon>Myxotrichaceae</taxon>
        <taxon>Oidiodendron</taxon>
    </lineage>
</organism>
<dbReference type="InterPro" id="IPR013087">
    <property type="entry name" value="Znf_C2H2_type"/>
</dbReference>
<feature type="region of interest" description="Disordered" evidence="9">
    <location>
        <begin position="178"/>
        <end position="206"/>
    </location>
</feature>
<keyword evidence="8" id="KW-0539">Nucleus</keyword>
<evidence type="ECO:0000256" key="6">
    <source>
        <dbReference type="ARBA" id="ARBA00023163"/>
    </source>
</evidence>
<dbReference type="InterPro" id="IPR011010">
    <property type="entry name" value="DNA_brk_join_enz"/>
</dbReference>
<evidence type="ECO:0000313" key="12">
    <source>
        <dbReference type="Proteomes" id="UP000054321"/>
    </source>
</evidence>
<evidence type="ECO:0000256" key="1">
    <source>
        <dbReference type="ARBA" id="ARBA00004123"/>
    </source>
</evidence>
<accession>A0A0C3HMP0</accession>
<dbReference type="AlphaFoldDB" id="A0A0C3HMP0"/>
<evidence type="ECO:0000256" key="9">
    <source>
        <dbReference type="SAM" id="MobiDB-lite"/>
    </source>
</evidence>
<dbReference type="HOGENOM" id="CLU_490094_0_0_1"/>
<evidence type="ECO:0000313" key="11">
    <source>
        <dbReference type="EMBL" id="KIN04300.1"/>
    </source>
</evidence>
<dbReference type="EMBL" id="KN832873">
    <property type="protein sequence ID" value="KIN04300.1"/>
    <property type="molecule type" value="Genomic_DNA"/>
</dbReference>
<dbReference type="PROSITE" id="PS00028">
    <property type="entry name" value="ZINC_FINGER_C2H2_1"/>
    <property type="match status" value="1"/>
</dbReference>
<dbReference type="GO" id="GO:0005634">
    <property type="term" value="C:nucleus"/>
    <property type="evidence" value="ECO:0007669"/>
    <property type="project" value="UniProtKB-SubCell"/>
</dbReference>
<dbReference type="PANTHER" id="PTHR46179:SF13">
    <property type="entry name" value="C2H2-TYPE DOMAIN-CONTAINING PROTEIN"/>
    <property type="match status" value="1"/>
</dbReference>
<dbReference type="GO" id="GO:0006357">
    <property type="term" value="P:regulation of transcription by RNA polymerase II"/>
    <property type="evidence" value="ECO:0007669"/>
    <property type="project" value="TreeGrafter"/>
</dbReference>
<proteinExistence type="predicted"/>
<reference evidence="11 12" key="1">
    <citation type="submission" date="2014-04" db="EMBL/GenBank/DDBJ databases">
        <authorList>
            <consortium name="DOE Joint Genome Institute"/>
            <person name="Kuo A."/>
            <person name="Martino E."/>
            <person name="Perotto S."/>
            <person name="Kohler A."/>
            <person name="Nagy L.G."/>
            <person name="Floudas D."/>
            <person name="Copeland A."/>
            <person name="Barry K.W."/>
            <person name="Cichocki N."/>
            <person name="Veneault-Fourrey C."/>
            <person name="LaButti K."/>
            <person name="Lindquist E.A."/>
            <person name="Lipzen A."/>
            <person name="Lundell T."/>
            <person name="Morin E."/>
            <person name="Murat C."/>
            <person name="Sun H."/>
            <person name="Tunlid A."/>
            <person name="Henrissat B."/>
            <person name="Grigoriev I.V."/>
            <person name="Hibbett D.S."/>
            <person name="Martin F."/>
            <person name="Nordberg H.P."/>
            <person name="Cantor M.N."/>
            <person name="Hua S.X."/>
        </authorList>
    </citation>
    <scope>NUCLEOTIDE SEQUENCE [LARGE SCALE GENOMIC DNA]</scope>
    <source>
        <strain evidence="11 12">Zn</strain>
    </source>
</reference>
<keyword evidence="5" id="KW-0805">Transcription regulation</keyword>
<dbReference type="GO" id="GO:0006310">
    <property type="term" value="P:DNA recombination"/>
    <property type="evidence" value="ECO:0007669"/>
    <property type="project" value="UniProtKB-KW"/>
</dbReference>
<keyword evidence="4" id="KW-0862">Zinc</keyword>
<keyword evidence="6" id="KW-0804">Transcription</keyword>
<feature type="domain" description="C2H2-type" evidence="10">
    <location>
        <begin position="408"/>
        <end position="431"/>
    </location>
</feature>
<keyword evidence="3" id="KW-0863">Zinc-finger</keyword>
<evidence type="ECO:0000256" key="8">
    <source>
        <dbReference type="ARBA" id="ARBA00023242"/>
    </source>
</evidence>
<keyword evidence="12" id="KW-1185">Reference proteome</keyword>
<dbReference type="SUPFAM" id="SSF56349">
    <property type="entry name" value="DNA breaking-rejoining enzymes"/>
    <property type="match status" value="1"/>
</dbReference>
<dbReference type="GO" id="GO:0008270">
    <property type="term" value="F:zinc ion binding"/>
    <property type="evidence" value="ECO:0007669"/>
    <property type="project" value="UniProtKB-KW"/>
</dbReference>
<evidence type="ECO:0000256" key="4">
    <source>
        <dbReference type="ARBA" id="ARBA00022833"/>
    </source>
</evidence>
<evidence type="ECO:0000256" key="2">
    <source>
        <dbReference type="ARBA" id="ARBA00022723"/>
    </source>
</evidence>
<dbReference type="GO" id="GO:0015074">
    <property type="term" value="P:DNA integration"/>
    <property type="evidence" value="ECO:0007669"/>
    <property type="project" value="InterPro"/>
</dbReference>
<dbReference type="InterPro" id="IPR013762">
    <property type="entry name" value="Integrase-like_cat_sf"/>
</dbReference>
<dbReference type="Proteomes" id="UP000054321">
    <property type="component" value="Unassembled WGS sequence"/>
</dbReference>